<dbReference type="Pfam" id="PF04966">
    <property type="entry name" value="OprB"/>
    <property type="match status" value="1"/>
</dbReference>
<dbReference type="PANTHER" id="PTHR37944:SF1">
    <property type="entry name" value="PORIN B"/>
    <property type="match status" value="1"/>
</dbReference>
<sequence>MNCLRFFPVAGVVAAAALAPVWAQTTDSGLQLAPYTAPITPPSQTWSQGLSTSLHLDAETLGVIGGKGARQAVSVAAFQAALTLDTAQAGWWQGGQFDLMLMGLRSHGNLQTVTNTVQLPSNLWAPNFLRVYQLSYRQQFGPGFVQGGIMDVNNTFDTTGVAGHLHNASFGIAPTLTSNANIATYPNPGLGLMGGLALGNGWSAQAGVWQGDPPGMTGALHRGALWIAEADRSWGEAEHTQGTLKLGAWHLQQSTAAYGPDSDGLYAVNEWRWKDADRRDWAAFLQGGWSPAASNPVLGYIGAGVRIQGLNATRPADVLTLGVAQARLNSLPSETVIEAVYSLQLARHLYLQPDIQHIQNPGGESGHQWVAGLRVHIEH</sequence>
<evidence type="ECO:0000313" key="4">
    <source>
        <dbReference type="Proteomes" id="UP000664800"/>
    </source>
</evidence>
<comment type="caution">
    <text evidence="3">The sequence shown here is derived from an EMBL/GenBank/DDBJ whole genome shotgun (WGS) entry which is preliminary data.</text>
</comment>
<protein>
    <submittedName>
        <fullName evidence="3">Carbohydrate porin</fullName>
    </submittedName>
</protein>
<dbReference type="InterPro" id="IPR052932">
    <property type="entry name" value="OprB_Porin"/>
</dbReference>
<dbReference type="InterPro" id="IPR007049">
    <property type="entry name" value="Carb-sel_porin_OprB"/>
</dbReference>
<evidence type="ECO:0000256" key="2">
    <source>
        <dbReference type="RuleBase" id="RU363072"/>
    </source>
</evidence>
<dbReference type="InterPro" id="IPR038673">
    <property type="entry name" value="OprB_sf"/>
</dbReference>
<organism evidence="3 4">
    <name type="scientific">Thiomonas arsenitoxydans (strain DSM 22701 / CIP 110005 / 3As)</name>
    <dbReference type="NCBI Taxonomy" id="426114"/>
    <lineage>
        <taxon>Bacteria</taxon>
        <taxon>Pseudomonadati</taxon>
        <taxon>Pseudomonadota</taxon>
        <taxon>Betaproteobacteria</taxon>
        <taxon>Burkholderiales</taxon>
        <taxon>Thiomonas</taxon>
    </lineage>
</organism>
<dbReference type="PANTHER" id="PTHR37944">
    <property type="entry name" value="PORIN B"/>
    <property type="match status" value="1"/>
</dbReference>
<comment type="similarity">
    <text evidence="1 2">Belongs to the OprB family.</text>
</comment>
<dbReference type="GO" id="GO:0008643">
    <property type="term" value="P:carbohydrate transport"/>
    <property type="evidence" value="ECO:0007669"/>
    <property type="project" value="InterPro"/>
</dbReference>
<evidence type="ECO:0000313" key="3">
    <source>
        <dbReference type="EMBL" id="MBN8744182.1"/>
    </source>
</evidence>
<gene>
    <name evidence="3" type="ORF">J0I24_07700</name>
</gene>
<dbReference type="GO" id="GO:0015288">
    <property type="term" value="F:porin activity"/>
    <property type="evidence" value="ECO:0007669"/>
    <property type="project" value="InterPro"/>
</dbReference>
<dbReference type="GO" id="GO:0016020">
    <property type="term" value="C:membrane"/>
    <property type="evidence" value="ECO:0007669"/>
    <property type="project" value="InterPro"/>
</dbReference>
<name>A0A8I1MY93_THIA3</name>
<dbReference type="Proteomes" id="UP000664800">
    <property type="component" value="Unassembled WGS sequence"/>
</dbReference>
<keyword evidence="2" id="KW-0732">Signal</keyword>
<dbReference type="AlphaFoldDB" id="A0A8I1MY93"/>
<evidence type="ECO:0000256" key="1">
    <source>
        <dbReference type="ARBA" id="ARBA00008769"/>
    </source>
</evidence>
<feature type="signal peptide" evidence="2">
    <location>
        <begin position="1"/>
        <end position="23"/>
    </location>
</feature>
<dbReference type="RefSeq" id="WP_276729675.1">
    <property type="nucleotide sequence ID" value="NZ_JAFKMR010000015.1"/>
</dbReference>
<reference evidence="3" key="1">
    <citation type="submission" date="2021-02" db="EMBL/GenBank/DDBJ databases">
        <title>Thiocyanate and organic carbon inputs drive convergent selection for specific autotrophic Afipia and Thiobacillus strains within complex microbiomes.</title>
        <authorList>
            <person name="Huddy R.J."/>
            <person name="Sachdeva R."/>
            <person name="Kadzinga F."/>
            <person name="Kantor R.S."/>
            <person name="Harrison S.T.L."/>
            <person name="Banfield J.F."/>
        </authorList>
    </citation>
    <scope>NUCLEOTIDE SEQUENCE</scope>
    <source>
        <strain evidence="3">SCN18_13_7_16_R3_B_64_19</strain>
    </source>
</reference>
<proteinExistence type="inferred from homology"/>
<dbReference type="EMBL" id="JAFKMR010000015">
    <property type="protein sequence ID" value="MBN8744182.1"/>
    <property type="molecule type" value="Genomic_DNA"/>
</dbReference>
<accession>A0A8I1MY93</accession>
<dbReference type="Gene3D" id="2.40.160.180">
    <property type="entry name" value="Carbohydrate-selective porin OprB"/>
    <property type="match status" value="1"/>
</dbReference>
<feature type="chain" id="PRO_5034842330" evidence="2">
    <location>
        <begin position="24"/>
        <end position="379"/>
    </location>
</feature>